<keyword evidence="3" id="KW-1185">Reference proteome</keyword>
<proteinExistence type="predicted"/>
<gene>
    <name evidence="2" type="ORF">GCM10009654_49500</name>
</gene>
<name>A0ABN1V095_9ACTN</name>
<sequence length="89" mass="10055">MDDSDIRHVRELLTWNTGGHLEEHRPDRPDRAWGKSLAPAASDGQSTGAYLVTYGEGPRAKSARDPVPRRPPRPQRRDSRWSAAYLTAY</sequence>
<accession>A0ABN1V095</accession>
<feature type="region of interest" description="Disordered" evidence="1">
    <location>
        <begin position="17"/>
        <end position="89"/>
    </location>
</feature>
<evidence type="ECO:0000313" key="2">
    <source>
        <dbReference type="EMBL" id="GAA1186030.1"/>
    </source>
</evidence>
<reference evidence="2 3" key="1">
    <citation type="journal article" date="2019" name="Int. J. Syst. Evol. Microbiol.">
        <title>The Global Catalogue of Microorganisms (GCM) 10K type strain sequencing project: providing services to taxonomists for standard genome sequencing and annotation.</title>
        <authorList>
            <consortium name="The Broad Institute Genomics Platform"/>
            <consortium name="The Broad Institute Genome Sequencing Center for Infectious Disease"/>
            <person name="Wu L."/>
            <person name="Ma J."/>
        </authorList>
    </citation>
    <scope>NUCLEOTIDE SEQUENCE [LARGE SCALE GENOMIC DNA]</scope>
    <source>
        <strain evidence="2 3">JCM 12696</strain>
    </source>
</reference>
<protein>
    <submittedName>
        <fullName evidence="2">Uncharacterized protein</fullName>
    </submittedName>
</protein>
<comment type="caution">
    <text evidence="2">The sequence shown here is derived from an EMBL/GenBank/DDBJ whole genome shotgun (WGS) entry which is preliminary data.</text>
</comment>
<organism evidence="2 3">
    <name type="scientific">Streptomyces hebeiensis</name>
    <dbReference type="NCBI Taxonomy" id="229486"/>
    <lineage>
        <taxon>Bacteria</taxon>
        <taxon>Bacillati</taxon>
        <taxon>Actinomycetota</taxon>
        <taxon>Actinomycetes</taxon>
        <taxon>Kitasatosporales</taxon>
        <taxon>Streptomycetaceae</taxon>
        <taxon>Streptomyces</taxon>
    </lineage>
</organism>
<dbReference type="EMBL" id="BAAAKV010000050">
    <property type="protein sequence ID" value="GAA1186030.1"/>
    <property type="molecule type" value="Genomic_DNA"/>
</dbReference>
<evidence type="ECO:0000256" key="1">
    <source>
        <dbReference type="SAM" id="MobiDB-lite"/>
    </source>
</evidence>
<feature type="compositionally biased region" description="Basic and acidic residues" evidence="1">
    <location>
        <begin position="58"/>
        <end position="68"/>
    </location>
</feature>
<evidence type="ECO:0000313" key="3">
    <source>
        <dbReference type="Proteomes" id="UP001501371"/>
    </source>
</evidence>
<feature type="compositionally biased region" description="Basic and acidic residues" evidence="1">
    <location>
        <begin position="20"/>
        <end position="33"/>
    </location>
</feature>
<dbReference type="Proteomes" id="UP001501371">
    <property type="component" value="Unassembled WGS sequence"/>
</dbReference>